<gene>
    <name evidence="1" type="ORF">Adt_22364</name>
</gene>
<name>A0ABD1T233_9LAMI</name>
<organism evidence="1 2">
    <name type="scientific">Abeliophyllum distichum</name>
    <dbReference type="NCBI Taxonomy" id="126358"/>
    <lineage>
        <taxon>Eukaryota</taxon>
        <taxon>Viridiplantae</taxon>
        <taxon>Streptophyta</taxon>
        <taxon>Embryophyta</taxon>
        <taxon>Tracheophyta</taxon>
        <taxon>Spermatophyta</taxon>
        <taxon>Magnoliopsida</taxon>
        <taxon>eudicotyledons</taxon>
        <taxon>Gunneridae</taxon>
        <taxon>Pentapetalae</taxon>
        <taxon>asterids</taxon>
        <taxon>lamiids</taxon>
        <taxon>Lamiales</taxon>
        <taxon>Oleaceae</taxon>
        <taxon>Forsythieae</taxon>
        <taxon>Abeliophyllum</taxon>
    </lineage>
</organism>
<evidence type="ECO:0000313" key="2">
    <source>
        <dbReference type="Proteomes" id="UP001604336"/>
    </source>
</evidence>
<dbReference type="EMBL" id="JBFOLK010000006">
    <property type="protein sequence ID" value="KAL2506743.1"/>
    <property type="molecule type" value="Genomic_DNA"/>
</dbReference>
<protein>
    <submittedName>
        <fullName evidence="1">Uncharacterized protein</fullName>
    </submittedName>
</protein>
<dbReference type="Proteomes" id="UP001604336">
    <property type="component" value="Unassembled WGS sequence"/>
</dbReference>
<reference evidence="2" key="1">
    <citation type="submission" date="2024-07" db="EMBL/GenBank/DDBJ databases">
        <title>Two chromosome-level genome assemblies of Korean endemic species Abeliophyllum distichum and Forsythia ovata (Oleaceae).</title>
        <authorList>
            <person name="Jang H."/>
        </authorList>
    </citation>
    <scope>NUCLEOTIDE SEQUENCE [LARGE SCALE GENOMIC DNA]</scope>
</reference>
<sequence>MKGEMVLKDPMGCSRNPPDVYMARKVAAVQGGSGSNWSGLKKKSNYETNFTSDVLLMVIQFISMLPSMRKLHEFSSMIILLRYKMSGRFVERSEAEEAWN</sequence>
<keyword evidence="2" id="KW-1185">Reference proteome</keyword>
<comment type="caution">
    <text evidence="1">The sequence shown here is derived from an EMBL/GenBank/DDBJ whole genome shotgun (WGS) entry which is preliminary data.</text>
</comment>
<evidence type="ECO:0000313" key="1">
    <source>
        <dbReference type="EMBL" id="KAL2506743.1"/>
    </source>
</evidence>
<accession>A0ABD1T233</accession>
<dbReference type="AlphaFoldDB" id="A0ABD1T233"/>
<proteinExistence type="predicted"/>